<keyword evidence="17" id="KW-1185">Reference proteome</keyword>
<gene>
    <name evidence="16" type="primary">BABAM2</name>
</gene>
<evidence type="ECO:0000256" key="8">
    <source>
        <dbReference type="ARBA" id="ARBA00022776"/>
    </source>
</evidence>
<evidence type="ECO:0000256" key="6">
    <source>
        <dbReference type="ARBA" id="ARBA00022737"/>
    </source>
</evidence>
<keyword evidence="11 15" id="KW-0234">DNA repair</keyword>
<dbReference type="RefSeq" id="XP_025976956.1">
    <property type="nucleotide sequence ID" value="XM_026121171.2"/>
</dbReference>
<sequence>MGLCSLLSVPLGKNKAQDNRKEERTKMSPEVALNRISPALSPFISSVVRNGKVGLDATNCLRITDLKSGCTSLTPGPSCDRFKLHIPYAGETLKWDIIFNAHYPDLPPDFIFGEDAEFLPDPSALHLSLKRENWRETADCEVIQCHSIVIHLALRISEVYRHEQEKNNLASWNPSNPECLLLVVKELVQQYHQFQCSRLRESSRLMFEYQTLLEEPQYGENMEIYAGKKNNWTGEFSARFLLKLPVDFSNIPTYLLKDVNEDPGEDVALLSVSFEDAEATQVFPKLYLSPRIEHALGGSSALHIPAFPGGGCLIDYVPQVCQLLTNKVQYVIQGYHKRREYIAAFLSHFGTGVVEYDAEGFTKLTLLLMWKDFCFLVHIDLPLYFPRDQPTLTFQSVYHFTNSGQLYSQAQKNYPYSPRWDGNEMAKRAKAYFKTFVPQFQEAAFANGKL</sequence>
<evidence type="ECO:0000256" key="12">
    <source>
        <dbReference type="ARBA" id="ARBA00023242"/>
    </source>
</evidence>
<dbReference type="GO" id="GO:0006915">
    <property type="term" value="P:apoptotic process"/>
    <property type="evidence" value="ECO:0007669"/>
    <property type="project" value="UniProtKB-UniRule"/>
</dbReference>
<accession>A0A8C4J2D5</accession>
<evidence type="ECO:0000256" key="4">
    <source>
        <dbReference type="ARBA" id="ARBA00022618"/>
    </source>
</evidence>
<dbReference type="OrthoDB" id="538811at2759"/>
<keyword evidence="7 15" id="KW-0227">DNA damage</keyword>
<dbReference type="PANTHER" id="PTHR15189:SF7">
    <property type="entry name" value="BRISC AND BRCA1-A COMPLEX MEMBER 2"/>
    <property type="match status" value="1"/>
</dbReference>
<name>A0A8C4J2D5_DRONO</name>
<dbReference type="GO" id="GO:0005737">
    <property type="term" value="C:cytoplasm"/>
    <property type="evidence" value="ECO:0007669"/>
    <property type="project" value="UniProtKB-SubCell"/>
</dbReference>
<reference evidence="16" key="1">
    <citation type="submission" date="2025-08" db="UniProtKB">
        <authorList>
            <consortium name="Ensembl"/>
        </authorList>
    </citation>
    <scope>IDENTIFICATION</scope>
</reference>
<comment type="subcellular location">
    <subcellularLocation>
        <location evidence="15">Cytoplasm</location>
    </subcellularLocation>
    <subcellularLocation>
        <location evidence="1 15">Nucleus</location>
    </subcellularLocation>
    <text evidence="15">Localizes at sites of DNA damage at double-strand breaks (DSBs).</text>
</comment>
<comment type="subunit">
    <text evidence="15">Component of the ARISC complex. Component of the BRCA1-A complex. Component of the BRISC complex. Binds polyubiquitin.</text>
</comment>
<evidence type="ECO:0000256" key="9">
    <source>
        <dbReference type="ARBA" id="ARBA00022786"/>
    </source>
</evidence>
<proteinExistence type="inferred from homology"/>
<dbReference type="InterPro" id="IPR016135">
    <property type="entry name" value="UBQ-conjugating_enzyme/RWD"/>
</dbReference>
<dbReference type="InterPro" id="IPR010358">
    <property type="entry name" value="BRE"/>
</dbReference>
<dbReference type="SUPFAM" id="SSF54495">
    <property type="entry name" value="UBC-like"/>
    <property type="match status" value="1"/>
</dbReference>
<comment type="function">
    <text evidence="15">May play a role in homeostasis or cellular differentiation in cells of neural, epithelial and germline origins. May also act as a death receptor-associated anti-apoptotic protein, which inhibits the mitochondrial apoptotic pathway.</text>
</comment>
<keyword evidence="9 15" id="KW-0833">Ubl conjugation pathway</keyword>
<dbReference type="GO" id="GO:0070531">
    <property type="term" value="C:BRCA1-A complex"/>
    <property type="evidence" value="ECO:0007669"/>
    <property type="project" value="UniProtKB-UniRule"/>
</dbReference>
<keyword evidence="5 15" id="KW-0053">Apoptosis</keyword>
<dbReference type="KEGG" id="dne:112995922"/>
<dbReference type="Proteomes" id="UP000694423">
    <property type="component" value="Unplaced"/>
</dbReference>
<dbReference type="GO" id="GO:0031593">
    <property type="term" value="F:polyubiquitin modification-dependent protein binding"/>
    <property type="evidence" value="ECO:0007669"/>
    <property type="project" value="UniProtKB-UniRule"/>
</dbReference>
<organism evidence="16 17">
    <name type="scientific">Dromaius novaehollandiae</name>
    <name type="common">Emu</name>
    <dbReference type="NCBI Taxonomy" id="8790"/>
    <lineage>
        <taxon>Eukaryota</taxon>
        <taxon>Metazoa</taxon>
        <taxon>Chordata</taxon>
        <taxon>Craniata</taxon>
        <taxon>Vertebrata</taxon>
        <taxon>Euteleostomi</taxon>
        <taxon>Archelosauria</taxon>
        <taxon>Archosauria</taxon>
        <taxon>Dinosauria</taxon>
        <taxon>Saurischia</taxon>
        <taxon>Theropoda</taxon>
        <taxon>Coelurosauria</taxon>
        <taxon>Aves</taxon>
        <taxon>Palaeognathae</taxon>
        <taxon>Casuariiformes</taxon>
        <taxon>Dromaiidae</taxon>
        <taxon>Dromaius</taxon>
    </lineage>
</organism>
<dbReference type="CTD" id="9577"/>
<dbReference type="GO" id="GO:0045739">
    <property type="term" value="P:positive regulation of DNA repair"/>
    <property type="evidence" value="ECO:0007669"/>
    <property type="project" value="UniProtKB-UniRule"/>
</dbReference>
<dbReference type="GO" id="GO:0007095">
    <property type="term" value="P:mitotic G2 DNA damage checkpoint signaling"/>
    <property type="evidence" value="ECO:0007669"/>
    <property type="project" value="UniProtKB-UniRule"/>
</dbReference>
<keyword evidence="13 15" id="KW-0131">Cell cycle</keyword>
<evidence type="ECO:0000256" key="5">
    <source>
        <dbReference type="ARBA" id="ARBA00022703"/>
    </source>
</evidence>
<keyword evidence="4 15" id="KW-0132">Cell division</keyword>
<dbReference type="CDD" id="cd23664">
    <property type="entry name" value="BRE"/>
    <property type="match status" value="1"/>
</dbReference>
<keyword evidence="8 15" id="KW-0498">Mitosis</keyword>
<keyword evidence="12 15" id="KW-0539">Nucleus</keyword>
<evidence type="ECO:0000256" key="11">
    <source>
        <dbReference type="ARBA" id="ARBA00023204"/>
    </source>
</evidence>
<evidence type="ECO:0000256" key="1">
    <source>
        <dbReference type="ARBA" id="ARBA00004123"/>
    </source>
</evidence>
<dbReference type="GO" id="GO:0006302">
    <property type="term" value="P:double-strand break repair"/>
    <property type="evidence" value="ECO:0007669"/>
    <property type="project" value="UniProtKB-UniRule"/>
</dbReference>
<evidence type="ECO:0000256" key="2">
    <source>
        <dbReference type="ARBA" id="ARBA00019438"/>
    </source>
</evidence>
<evidence type="ECO:0000256" key="14">
    <source>
        <dbReference type="ARBA" id="ARBA00025766"/>
    </source>
</evidence>
<evidence type="ECO:0000313" key="17">
    <source>
        <dbReference type="Proteomes" id="UP000694423"/>
    </source>
</evidence>
<dbReference type="GO" id="GO:0070552">
    <property type="term" value="C:BRISC complex"/>
    <property type="evidence" value="ECO:0007669"/>
    <property type="project" value="UniProtKB-UniRule"/>
</dbReference>
<dbReference type="GO" id="GO:0051301">
    <property type="term" value="P:cell division"/>
    <property type="evidence" value="ECO:0007669"/>
    <property type="project" value="UniProtKB-UniRule"/>
</dbReference>
<evidence type="ECO:0000313" key="16">
    <source>
        <dbReference type="Ensembl" id="ENSDNVP00000003189.1"/>
    </source>
</evidence>
<reference evidence="16" key="2">
    <citation type="submission" date="2025-09" db="UniProtKB">
        <authorList>
            <consortium name="Ensembl"/>
        </authorList>
    </citation>
    <scope>IDENTIFICATION</scope>
</reference>
<dbReference type="GeneID" id="112995922"/>
<evidence type="ECO:0000256" key="13">
    <source>
        <dbReference type="ARBA" id="ARBA00023306"/>
    </source>
</evidence>
<evidence type="ECO:0000256" key="7">
    <source>
        <dbReference type="ARBA" id="ARBA00022763"/>
    </source>
</evidence>
<evidence type="ECO:0000256" key="15">
    <source>
        <dbReference type="RuleBase" id="RU368019"/>
    </source>
</evidence>
<dbReference type="Ensembl" id="ENSDNVT00000003842.1">
    <property type="protein sequence ID" value="ENSDNVP00000003189.1"/>
    <property type="gene ID" value="ENSDNVG00000002261.1"/>
</dbReference>
<comment type="domain">
    <text evidence="15">Contains 2 ubiquitin-conjugating enzyme family-like (UEV-like) regions. These regions lack the critical Cys residues required for ubiquitination but retain the ability to bind ubiquitin.</text>
</comment>
<evidence type="ECO:0000256" key="10">
    <source>
        <dbReference type="ARBA" id="ARBA00022853"/>
    </source>
</evidence>
<evidence type="ECO:0000256" key="3">
    <source>
        <dbReference type="ARBA" id="ARBA00022490"/>
    </source>
</evidence>
<keyword evidence="10 15" id="KW-0156">Chromatin regulator</keyword>
<comment type="similarity">
    <text evidence="14 15">Belongs to the BABAM2 family.</text>
</comment>
<keyword evidence="3 15" id="KW-0963">Cytoplasm</keyword>
<dbReference type="PANTHER" id="PTHR15189">
    <property type="entry name" value="BRISC AND BRCA1-A COMPLEX MEMBER 2"/>
    <property type="match status" value="1"/>
</dbReference>
<keyword evidence="6" id="KW-0677">Repeat</keyword>
<dbReference type="GO" id="GO:0010212">
    <property type="term" value="P:response to ionizing radiation"/>
    <property type="evidence" value="ECO:0007669"/>
    <property type="project" value="UniProtKB-UniRule"/>
</dbReference>
<dbReference type="Pfam" id="PF06113">
    <property type="entry name" value="BRE"/>
    <property type="match status" value="2"/>
</dbReference>
<dbReference type="AlphaFoldDB" id="A0A8C4J2D5"/>
<dbReference type="GO" id="GO:0006325">
    <property type="term" value="P:chromatin organization"/>
    <property type="evidence" value="ECO:0007669"/>
    <property type="project" value="UniProtKB-UniRule"/>
</dbReference>
<protein>
    <recommendedName>
        <fullName evidence="2 15">BRISC and BRCA1-A complex member 2</fullName>
    </recommendedName>
</protein>